<dbReference type="InterPro" id="IPR004457">
    <property type="entry name" value="Znf_ZPR1"/>
</dbReference>
<evidence type="ECO:0000256" key="4">
    <source>
        <dbReference type="ARBA" id="ARBA00022737"/>
    </source>
</evidence>
<dbReference type="VEuPathDB" id="FungiDB:BDEG_27351"/>
<dbReference type="FunFam" id="2.20.25.420:FF:000002">
    <property type="entry name" value="Zinc finger protein ZPR1"/>
    <property type="match status" value="1"/>
</dbReference>
<keyword evidence="3" id="KW-0479">Metal-binding</keyword>
<dbReference type="Pfam" id="PF22794">
    <property type="entry name" value="jr-ZPR1"/>
    <property type="match status" value="2"/>
</dbReference>
<comment type="function">
    <text evidence="8">Acts as a protein folding chaperone for elongation factor 1-alpha.</text>
</comment>
<protein>
    <recommendedName>
        <fullName evidence="10">Zinc finger ZPR1-type domain-containing protein</fullName>
    </recommendedName>
</protein>
<comment type="similarity">
    <text evidence="2">Belongs to the ZPR1 family.</text>
</comment>
<dbReference type="PANTHER" id="PTHR10876">
    <property type="entry name" value="ZINC FINGER PROTEIN ZPR1"/>
    <property type="match status" value="1"/>
</dbReference>
<dbReference type="Pfam" id="PF03367">
    <property type="entry name" value="Zn_ribbon_ZPR1"/>
    <property type="match status" value="2"/>
</dbReference>
<dbReference type="PANTHER" id="PTHR10876:SF0">
    <property type="entry name" value="ZINC FINGER PROTEIN ZPR1"/>
    <property type="match status" value="1"/>
</dbReference>
<accession>A0A177WXG9</accession>
<dbReference type="Gene3D" id="2.20.25.420">
    <property type="entry name" value="ZPR1, zinc finger domain"/>
    <property type="match status" value="2"/>
</dbReference>
<keyword evidence="6" id="KW-0862">Zinc</keyword>
<feature type="region of interest" description="Disordered" evidence="9">
    <location>
        <begin position="429"/>
        <end position="449"/>
    </location>
</feature>
<dbReference type="STRING" id="403673.A0A177WXG9"/>
<keyword evidence="4" id="KW-0677">Repeat</keyword>
<evidence type="ECO:0000256" key="8">
    <source>
        <dbReference type="ARBA" id="ARBA00054139"/>
    </source>
</evidence>
<dbReference type="InterPro" id="IPR040141">
    <property type="entry name" value="ZPR1"/>
</dbReference>
<dbReference type="InterPro" id="IPR042451">
    <property type="entry name" value="ZPR1_A/B_dom"/>
</dbReference>
<dbReference type="OrthoDB" id="308464at2759"/>
<reference evidence="11 12" key="2">
    <citation type="submission" date="2016-05" db="EMBL/GenBank/DDBJ databases">
        <title>Lineage-specific infection strategies underlie the spectrum of fungal disease in amphibians.</title>
        <authorList>
            <person name="Cuomo C.A."/>
            <person name="Farrer R.A."/>
            <person name="James T."/>
            <person name="Longcore J."/>
            <person name="Birren B."/>
        </authorList>
    </citation>
    <scope>NUCLEOTIDE SEQUENCE [LARGE SCALE GENOMIC DNA]</scope>
    <source>
        <strain evidence="11 12">JEL423</strain>
    </source>
</reference>
<evidence type="ECO:0000256" key="7">
    <source>
        <dbReference type="ARBA" id="ARBA00023242"/>
    </source>
</evidence>
<organism evidence="11 12">
    <name type="scientific">Batrachochytrium dendrobatidis (strain JEL423)</name>
    <dbReference type="NCBI Taxonomy" id="403673"/>
    <lineage>
        <taxon>Eukaryota</taxon>
        <taxon>Fungi</taxon>
        <taxon>Fungi incertae sedis</taxon>
        <taxon>Chytridiomycota</taxon>
        <taxon>Chytridiomycota incertae sedis</taxon>
        <taxon>Chytridiomycetes</taxon>
        <taxon>Rhizophydiales</taxon>
        <taxon>Rhizophydiales incertae sedis</taxon>
        <taxon>Batrachochytrium</taxon>
    </lineage>
</organism>
<sequence>MASETPLTDDDKLFENIDGEQRITEIESYCVNCGQNGTTRLLLTVIPHFREVVLMAFECPHCFLRNNEVQSASTLADFGIHQTLKISGKVDISRQIVKSEFATIRFEELDFEIPAQKGVLTTVEGLLQCAVEGLQQQQDVRKVSDPKAYEKINQVTETMQSYMDLKQDFTMVLDDPSGNSYIENPEAPASDPHMKTTAYKRTREQLEAMGYNYDEKEEELPLNEQVHVFPGNCSHCHSPCDTKMHMLDIPHFKEVIIMATSCEKCGYKSNEVKSGGAISEKGKKITLVMTDVEDLSRDILKSETCSLKIPEIDLELSMGTLGGRFTTVEGLLVQVYDELKGRARFTAGDSAVEGSKTRFELFLEKLEGVVKMKQGPVTLILDDPLANSHLQNPYAPDEDPNMKIEIYDRTWEQNEAFGLNDMKVENYETTEEPIQDEDNKAAEVGVTTV</sequence>
<dbReference type="InterPro" id="IPR056180">
    <property type="entry name" value="ZPR1_jr_dom"/>
</dbReference>
<evidence type="ECO:0000259" key="10">
    <source>
        <dbReference type="SMART" id="SM00709"/>
    </source>
</evidence>
<evidence type="ECO:0000313" key="11">
    <source>
        <dbReference type="EMBL" id="OAJ44070.1"/>
    </source>
</evidence>
<proteinExistence type="inferred from homology"/>
<reference evidence="11 12" key="1">
    <citation type="submission" date="2006-10" db="EMBL/GenBank/DDBJ databases">
        <title>The Genome Sequence of Batrachochytrium dendrobatidis JEL423.</title>
        <authorList>
            <consortium name="The Broad Institute Genome Sequencing Platform"/>
            <person name="Birren B."/>
            <person name="Lander E."/>
            <person name="Galagan J."/>
            <person name="Cuomo C."/>
            <person name="Devon K."/>
            <person name="Jaffe D."/>
            <person name="Butler J."/>
            <person name="Alvarez P."/>
            <person name="Gnerre S."/>
            <person name="Grabherr M."/>
            <person name="Kleber M."/>
            <person name="Mauceli E."/>
            <person name="Brockman W."/>
            <person name="Young S."/>
            <person name="LaButti K."/>
            <person name="Sykes S."/>
            <person name="DeCaprio D."/>
            <person name="Crawford M."/>
            <person name="Koehrsen M."/>
            <person name="Engels R."/>
            <person name="Montgomery P."/>
            <person name="Pearson M."/>
            <person name="Howarth C."/>
            <person name="Larson L."/>
            <person name="White J."/>
            <person name="O'Leary S."/>
            <person name="Kodira C."/>
            <person name="Zeng Q."/>
            <person name="Yandava C."/>
            <person name="Alvarado L."/>
            <person name="Longcore J."/>
            <person name="James T."/>
        </authorList>
    </citation>
    <scope>NUCLEOTIDE SEQUENCE [LARGE SCALE GENOMIC DNA]</scope>
    <source>
        <strain evidence="11 12">JEL423</strain>
    </source>
</reference>
<dbReference type="InterPro" id="IPR042452">
    <property type="entry name" value="ZPR1_Znf1/2"/>
</dbReference>
<dbReference type="GO" id="GO:0008270">
    <property type="term" value="F:zinc ion binding"/>
    <property type="evidence" value="ECO:0007669"/>
    <property type="project" value="UniProtKB-KW"/>
</dbReference>
<evidence type="ECO:0000256" key="2">
    <source>
        <dbReference type="ARBA" id="ARBA00008354"/>
    </source>
</evidence>
<dbReference type="FunFam" id="2.60.120.1040:FF:000001">
    <property type="entry name" value="Zinc finger protein ZPR1"/>
    <property type="match status" value="1"/>
</dbReference>
<dbReference type="GO" id="GO:0005634">
    <property type="term" value="C:nucleus"/>
    <property type="evidence" value="ECO:0007669"/>
    <property type="project" value="UniProtKB-SubCell"/>
</dbReference>
<evidence type="ECO:0000313" key="12">
    <source>
        <dbReference type="Proteomes" id="UP000077115"/>
    </source>
</evidence>
<dbReference type="SMART" id="SM00709">
    <property type="entry name" value="Zpr1"/>
    <property type="match status" value="2"/>
</dbReference>
<dbReference type="Gene3D" id="2.60.120.1040">
    <property type="entry name" value="ZPR1, A/B domain"/>
    <property type="match status" value="2"/>
</dbReference>
<dbReference type="eggNOG" id="KOG2703">
    <property type="taxonomic scope" value="Eukaryota"/>
</dbReference>
<dbReference type="FunFam" id="2.60.120.1040:FF:000003">
    <property type="entry name" value="Zinc finger protein zpr1"/>
    <property type="match status" value="1"/>
</dbReference>
<evidence type="ECO:0000256" key="5">
    <source>
        <dbReference type="ARBA" id="ARBA00022771"/>
    </source>
</evidence>
<keyword evidence="7" id="KW-0539">Nucleus</keyword>
<dbReference type="AlphaFoldDB" id="A0A177WXG9"/>
<feature type="domain" description="Zinc finger ZPR1-type" evidence="10">
    <location>
        <begin position="28"/>
        <end position="184"/>
    </location>
</feature>
<evidence type="ECO:0000256" key="3">
    <source>
        <dbReference type="ARBA" id="ARBA00022723"/>
    </source>
</evidence>
<dbReference type="Proteomes" id="UP000077115">
    <property type="component" value="Unassembled WGS sequence"/>
</dbReference>
<dbReference type="EMBL" id="DS022311">
    <property type="protein sequence ID" value="OAJ44070.1"/>
    <property type="molecule type" value="Genomic_DNA"/>
</dbReference>
<comment type="subcellular location">
    <subcellularLocation>
        <location evidence="1">Nucleus</location>
    </subcellularLocation>
</comment>
<evidence type="ECO:0000256" key="6">
    <source>
        <dbReference type="ARBA" id="ARBA00022833"/>
    </source>
</evidence>
<dbReference type="NCBIfam" id="TIGR00310">
    <property type="entry name" value="ZPR1_znf"/>
    <property type="match status" value="2"/>
</dbReference>
<dbReference type="FunFam" id="2.20.25.420:FF:000001">
    <property type="entry name" value="Zinc finger protein ZPR1"/>
    <property type="match status" value="1"/>
</dbReference>
<evidence type="ECO:0000256" key="1">
    <source>
        <dbReference type="ARBA" id="ARBA00004123"/>
    </source>
</evidence>
<name>A0A177WXG9_BATDL</name>
<keyword evidence="5" id="KW-0863">Zinc-finger</keyword>
<evidence type="ECO:0000256" key="9">
    <source>
        <dbReference type="SAM" id="MobiDB-lite"/>
    </source>
</evidence>
<gene>
    <name evidence="11" type="ORF">BDEG_27351</name>
</gene>
<feature type="domain" description="Zinc finger ZPR1-type" evidence="10">
    <location>
        <begin position="231"/>
        <end position="392"/>
    </location>
</feature>